<keyword evidence="4" id="KW-0067">ATP-binding</keyword>
<dbReference type="InterPro" id="IPR012340">
    <property type="entry name" value="NA-bd_OB-fold"/>
</dbReference>
<gene>
    <name evidence="9" type="ORF">BDV95DRAFT_480929</name>
</gene>
<dbReference type="Pfam" id="PF00152">
    <property type="entry name" value="tRNA-synt_2"/>
    <property type="match status" value="1"/>
</dbReference>
<evidence type="ECO:0000256" key="7">
    <source>
        <dbReference type="SAM" id="MobiDB-lite"/>
    </source>
</evidence>
<dbReference type="PANTHER" id="PTHR22594:SF5">
    <property type="entry name" value="ASPARTATE--TRNA LIGASE, MITOCHONDRIAL"/>
    <property type="match status" value="1"/>
</dbReference>
<evidence type="ECO:0000313" key="10">
    <source>
        <dbReference type="Proteomes" id="UP000481861"/>
    </source>
</evidence>
<evidence type="ECO:0000256" key="5">
    <source>
        <dbReference type="ARBA" id="ARBA00022917"/>
    </source>
</evidence>
<sequence length="684" mass="76397">MNVTKHVACRGPRLRSTYAEISRFIRTRHHGITPGFAGGARAGIGACSFSSSPCRLQVQPDDRLRKSLDKFKATIMSETGGRETPYEDLLKTPIGTELRLTGYLGTRRDVSKKLSFALLKNREQTVCVQLISTAGESEVHTTLKSLREWTPVVVKGKIKERKPSKETFVSDMDLINNVEIELQSITPLNDIPPDLIIKEDTAFPPEQRHLQIRTDSELRRHILARHKIATTTRSNLYDRGWSEIETPILFKSTPEGAREFLVPTRTKGLAYALPQSPQQYKQILMASGIAKYFQFARCFRDEDLRADRQPEFTQLDMEMSFVGERSVMCEVEQLLQDIWREAGYVSPRFGTMTYKEAMTTYGSDKPDLRFETKIHQVTDRLPQDLISKITSLQDPIVDAFELNPADNNNPKETRKFISAFLDSPEGRPYLDNLDGQPGVFIGDESQPLQGLAALGHSFVLDTSAGPTEHGELLILQARKNEPLSGGSTMLGNLRLALHKAAIAQGLIETPPANEFRFVWITDFPLFSPTNDTDPGQGGTAGLTSTHHPFTAPKTAEDVELLLTAPEKAIAAHYDIVVNGVELGGGSRRIHNADVQEFVFRDVLKMKSERIEDFRHLLDALRSGCPPHAGIALGWDRLAAVLLGRESVRDVIAFPKSGRGEDMVVKSPNAMTEAQLDTYHLRLKE</sequence>
<dbReference type="InterPro" id="IPR002312">
    <property type="entry name" value="Asp/Asn-tRNA-synth_IIb"/>
</dbReference>
<dbReference type="OrthoDB" id="439710at2759"/>
<feature type="domain" description="Aminoacyl-transfer RNA synthetases class-II family profile" evidence="8">
    <location>
        <begin position="225"/>
        <end position="654"/>
    </location>
</feature>
<evidence type="ECO:0000256" key="3">
    <source>
        <dbReference type="ARBA" id="ARBA00022741"/>
    </source>
</evidence>
<protein>
    <submittedName>
        <fullName evidence="9">Aspartyl-tRNA synthetase</fullName>
    </submittedName>
</protein>
<evidence type="ECO:0000256" key="4">
    <source>
        <dbReference type="ARBA" id="ARBA00022840"/>
    </source>
</evidence>
<evidence type="ECO:0000256" key="2">
    <source>
        <dbReference type="ARBA" id="ARBA00022598"/>
    </source>
</evidence>
<dbReference type="InterPro" id="IPR045864">
    <property type="entry name" value="aa-tRNA-synth_II/BPL/LPL"/>
</dbReference>
<keyword evidence="6 9" id="KW-0030">Aminoacyl-tRNA synthetase</keyword>
<dbReference type="InterPro" id="IPR004115">
    <property type="entry name" value="GAD-like_sf"/>
</dbReference>
<dbReference type="PRINTS" id="PR01042">
    <property type="entry name" value="TRNASYNTHASP"/>
</dbReference>
<dbReference type="PANTHER" id="PTHR22594">
    <property type="entry name" value="ASPARTYL/LYSYL-TRNA SYNTHETASE"/>
    <property type="match status" value="1"/>
</dbReference>
<dbReference type="Gene3D" id="3.30.1360.30">
    <property type="entry name" value="GAD-like domain"/>
    <property type="match status" value="1"/>
</dbReference>
<keyword evidence="10" id="KW-1185">Reference proteome</keyword>
<dbReference type="GO" id="GO:0005739">
    <property type="term" value="C:mitochondrion"/>
    <property type="evidence" value="ECO:0007669"/>
    <property type="project" value="TreeGrafter"/>
</dbReference>
<dbReference type="NCBIfam" id="TIGR00459">
    <property type="entry name" value="aspS_bact"/>
    <property type="match status" value="1"/>
</dbReference>
<name>A0A7C8MFG3_9PLEO</name>
<dbReference type="GO" id="GO:0006422">
    <property type="term" value="P:aspartyl-tRNA aminoacylation"/>
    <property type="evidence" value="ECO:0007669"/>
    <property type="project" value="TreeGrafter"/>
</dbReference>
<evidence type="ECO:0000313" key="9">
    <source>
        <dbReference type="EMBL" id="KAF2876896.1"/>
    </source>
</evidence>
<keyword evidence="5" id="KW-0648">Protein biosynthesis</keyword>
<dbReference type="InterPro" id="IPR004364">
    <property type="entry name" value="Aa-tRNA-synt_II"/>
</dbReference>
<feature type="region of interest" description="Disordered" evidence="7">
    <location>
        <begin position="529"/>
        <end position="548"/>
    </location>
</feature>
<accession>A0A7C8MFG3</accession>
<dbReference type="SUPFAM" id="SSF55681">
    <property type="entry name" value="Class II aaRS and biotin synthetases"/>
    <property type="match status" value="1"/>
</dbReference>
<dbReference type="SUPFAM" id="SSF50249">
    <property type="entry name" value="Nucleic acid-binding proteins"/>
    <property type="match status" value="1"/>
</dbReference>
<evidence type="ECO:0000259" key="8">
    <source>
        <dbReference type="PROSITE" id="PS50862"/>
    </source>
</evidence>
<dbReference type="HAMAP" id="MF_00044">
    <property type="entry name" value="Asp_tRNA_synth_type1"/>
    <property type="match status" value="1"/>
</dbReference>
<dbReference type="GO" id="GO:0005524">
    <property type="term" value="F:ATP binding"/>
    <property type="evidence" value="ECO:0007669"/>
    <property type="project" value="UniProtKB-KW"/>
</dbReference>
<keyword evidence="2" id="KW-0436">Ligase</keyword>
<proteinExistence type="inferred from homology"/>
<evidence type="ECO:0000256" key="1">
    <source>
        <dbReference type="ARBA" id="ARBA00006303"/>
    </source>
</evidence>
<keyword evidence="3" id="KW-0547">Nucleotide-binding</keyword>
<dbReference type="InterPro" id="IPR006195">
    <property type="entry name" value="aa-tRNA-synth_II"/>
</dbReference>
<dbReference type="InterPro" id="IPR004524">
    <property type="entry name" value="Asp-tRNA-ligase_1"/>
</dbReference>
<comment type="caution">
    <text evidence="9">The sequence shown here is derived from an EMBL/GenBank/DDBJ whole genome shotgun (WGS) entry which is preliminary data.</text>
</comment>
<dbReference type="EMBL" id="JAADJZ010000002">
    <property type="protein sequence ID" value="KAF2876896.1"/>
    <property type="molecule type" value="Genomic_DNA"/>
</dbReference>
<reference evidence="9 10" key="1">
    <citation type="submission" date="2020-01" db="EMBL/GenBank/DDBJ databases">
        <authorList>
            <consortium name="DOE Joint Genome Institute"/>
            <person name="Haridas S."/>
            <person name="Albert R."/>
            <person name="Binder M."/>
            <person name="Bloem J."/>
            <person name="Labutti K."/>
            <person name="Salamov A."/>
            <person name="Andreopoulos B."/>
            <person name="Baker S.E."/>
            <person name="Barry K."/>
            <person name="Bills G."/>
            <person name="Bluhm B.H."/>
            <person name="Cannon C."/>
            <person name="Castanera R."/>
            <person name="Culley D.E."/>
            <person name="Daum C."/>
            <person name="Ezra D."/>
            <person name="Gonzalez J.B."/>
            <person name="Henrissat B."/>
            <person name="Kuo A."/>
            <person name="Liang C."/>
            <person name="Lipzen A."/>
            <person name="Lutzoni F."/>
            <person name="Magnuson J."/>
            <person name="Mondo S."/>
            <person name="Nolan M."/>
            <person name="Ohm R."/>
            <person name="Pangilinan J."/>
            <person name="Park H.-J.H."/>
            <person name="Ramirez L."/>
            <person name="Alfaro M."/>
            <person name="Sun H."/>
            <person name="Tritt A."/>
            <person name="Yoshinaga Y."/>
            <person name="Zwiers L.-H.L."/>
            <person name="Turgeon B.G."/>
            <person name="Goodwin S.B."/>
            <person name="Spatafora J.W."/>
            <person name="Crous P.W."/>
            <person name="Grigoriev I.V."/>
        </authorList>
    </citation>
    <scope>NUCLEOTIDE SEQUENCE [LARGE SCALE GENOMIC DNA]</scope>
    <source>
        <strain evidence="9 10">CBS 611.86</strain>
    </source>
</reference>
<dbReference type="NCBIfam" id="NF001750">
    <property type="entry name" value="PRK00476.1"/>
    <property type="match status" value="1"/>
</dbReference>
<dbReference type="Gene3D" id="3.30.930.10">
    <property type="entry name" value="Bira Bifunctional Protein, Domain 2"/>
    <property type="match status" value="1"/>
</dbReference>
<comment type="similarity">
    <text evidence="1">Belongs to the class-II aminoacyl-tRNA synthetase family. Type 1 subfamily.</text>
</comment>
<dbReference type="PROSITE" id="PS50862">
    <property type="entry name" value="AA_TRNA_LIGASE_II"/>
    <property type="match status" value="1"/>
</dbReference>
<dbReference type="Gene3D" id="2.40.50.140">
    <property type="entry name" value="Nucleic acid-binding proteins"/>
    <property type="match status" value="1"/>
</dbReference>
<organism evidence="9 10">
    <name type="scientific">Massariosphaeria phaeospora</name>
    <dbReference type="NCBI Taxonomy" id="100035"/>
    <lineage>
        <taxon>Eukaryota</taxon>
        <taxon>Fungi</taxon>
        <taxon>Dikarya</taxon>
        <taxon>Ascomycota</taxon>
        <taxon>Pezizomycotina</taxon>
        <taxon>Dothideomycetes</taxon>
        <taxon>Pleosporomycetidae</taxon>
        <taxon>Pleosporales</taxon>
        <taxon>Pleosporales incertae sedis</taxon>
        <taxon>Massariosphaeria</taxon>
    </lineage>
</organism>
<dbReference type="Proteomes" id="UP000481861">
    <property type="component" value="Unassembled WGS sequence"/>
</dbReference>
<evidence type="ECO:0000256" key="6">
    <source>
        <dbReference type="ARBA" id="ARBA00023146"/>
    </source>
</evidence>
<dbReference type="GO" id="GO:0004815">
    <property type="term" value="F:aspartate-tRNA ligase activity"/>
    <property type="evidence" value="ECO:0007669"/>
    <property type="project" value="TreeGrafter"/>
</dbReference>
<dbReference type="AlphaFoldDB" id="A0A7C8MFG3"/>